<feature type="transmembrane region" description="Helical" evidence="1">
    <location>
        <begin position="12"/>
        <end position="33"/>
    </location>
</feature>
<dbReference type="EMBL" id="BBMZ01000033">
    <property type="protein sequence ID" value="GAL60234.1"/>
    <property type="molecule type" value="Genomic_DNA"/>
</dbReference>
<comment type="caution">
    <text evidence="2">The sequence shown here is derived from an EMBL/GenBank/DDBJ whole genome shotgun (WGS) entry which is preliminary data.</text>
</comment>
<dbReference type="Proteomes" id="UP000029462">
    <property type="component" value="Unassembled WGS sequence"/>
</dbReference>
<proteinExistence type="predicted"/>
<keyword evidence="1" id="KW-1133">Transmembrane helix</keyword>
<keyword evidence="1" id="KW-0812">Transmembrane</keyword>
<accession>A0A090VA70</accession>
<organism evidence="2 3">
    <name type="scientific">Pseudescherichia vulneris NBRC 102420</name>
    <dbReference type="NCBI Taxonomy" id="1115515"/>
    <lineage>
        <taxon>Bacteria</taxon>
        <taxon>Pseudomonadati</taxon>
        <taxon>Pseudomonadota</taxon>
        <taxon>Gammaproteobacteria</taxon>
        <taxon>Enterobacterales</taxon>
        <taxon>Enterobacteriaceae</taxon>
        <taxon>Pseudescherichia</taxon>
    </lineage>
</organism>
<keyword evidence="3" id="KW-1185">Reference proteome</keyword>
<keyword evidence="1" id="KW-0472">Membrane</keyword>
<name>A0A090VA70_PSEVU</name>
<reference evidence="2 3" key="1">
    <citation type="submission" date="2014-09" db="EMBL/GenBank/DDBJ databases">
        <title>Whole genome shotgun sequence of Escherichia vulneris NBRC 102420.</title>
        <authorList>
            <person name="Yoshida Y."/>
            <person name="Hosoyama A."/>
            <person name="Tsuchikane K."/>
            <person name="Ohji S."/>
            <person name="Ichikawa N."/>
            <person name="Kimura A."/>
            <person name="Yamazoe A."/>
            <person name="Ezaki T."/>
            <person name="Fujita N."/>
        </authorList>
    </citation>
    <scope>NUCLEOTIDE SEQUENCE [LARGE SCALE GENOMIC DNA]</scope>
    <source>
        <strain evidence="2 3">NBRC 102420</strain>
    </source>
</reference>
<gene>
    <name evidence="2" type="ORF">EV102420_33_00130</name>
</gene>
<sequence>MLSKILKLAITFTSEVFGTLILTVTIFGIFYTGFTNEGIMQIVGPLIVLAGGIAVYVVIMLIAHKLDKTR</sequence>
<dbReference type="AlphaFoldDB" id="A0A090VA70"/>
<protein>
    <submittedName>
        <fullName evidence="2">Uncharacterized protein</fullName>
    </submittedName>
</protein>
<evidence type="ECO:0000313" key="3">
    <source>
        <dbReference type="Proteomes" id="UP000029462"/>
    </source>
</evidence>
<dbReference type="STRING" id="1115515.EV102420_33_00130"/>
<evidence type="ECO:0000256" key="1">
    <source>
        <dbReference type="SAM" id="Phobius"/>
    </source>
</evidence>
<evidence type="ECO:0000313" key="2">
    <source>
        <dbReference type="EMBL" id="GAL60234.1"/>
    </source>
</evidence>
<feature type="transmembrane region" description="Helical" evidence="1">
    <location>
        <begin position="39"/>
        <end position="63"/>
    </location>
</feature>